<dbReference type="GO" id="GO:0022900">
    <property type="term" value="P:electron transport chain"/>
    <property type="evidence" value="ECO:0007669"/>
    <property type="project" value="InterPro"/>
</dbReference>
<dbReference type="GO" id="GO:0020037">
    <property type="term" value="F:heme binding"/>
    <property type="evidence" value="ECO:0007669"/>
    <property type="project" value="InterPro"/>
</dbReference>
<organism evidence="7 8">
    <name type="scientific">Yoonia litorea</name>
    <dbReference type="NCBI Taxonomy" id="1123755"/>
    <lineage>
        <taxon>Bacteria</taxon>
        <taxon>Pseudomonadati</taxon>
        <taxon>Pseudomonadota</taxon>
        <taxon>Alphaproteobacteria</taxon>
        <taxon>Rhodobacterales</taxon>
        <taxon>Paracoccaceae</taxon>
        <taxon>Yoonia</taxon>
    </lineage>
</organism>
<dbReference type="PROSITE" id="PS51009">
    <property type="entry name" value="CYTCII"/>
    <property type="match status" value="1"/>
</dbReference>
<keyword evidence="3" id="KW-0479">Metal-binding</keyword>
<keyword evidence="4" id="KW-0249">Electron transport</keyword>
<keyword evidence="8" id="KW-1185">Reference proteome</keyword>
<dbReference type="RefSeq" id="WP_242649937.1">
    <property type="nucleotide sequence ID" value="NZ_FOZM01000005.1"/>
</dbReference>
<evidence type="ECO:0000256" key="5">
    <source>
        <dbReference type="ARBA" id="ARBA00023004"/>
    </source>
</evidence>
<evidence type="ECO:0000256" key="3">
    <source>
        <dbReference type="ARBA" id="ARBA00022723"/>
    </source>
</evidence>
<dbReference type="AlphaFoldDB" id="A0A1I6N3C3"/>
<dbReference type="PIRSF" id="PIRSF000027">
    <property type="entry name" value="Cytc_c_prime"/>
    <property type="match status" value="1"/>
</dbReference>
<dbReference type="GO" id="GO:0009055">
    <property type="term" value="F:electron transfer activity"/>
    <property type="evidence" value="ECO:0007669"/>
    <property type="project" value="InterPro"/>
</dbReference>
<dbReference type="InterPro" id="IPR012127">
    <property type="entry name" value="Cyt_c_prime"/>
</dbReference>
<feature type="signal peptide" evidence="6">
    <location>
        <begin position="1"/>
        <end position="21"/>
    </location>
</feature>
<dbReference type="InterPro" id="IPR002321">
    <property type="entry name" value="Cyt_c_II"/>
</dbReference>
<dbReference type="GO" id="GO:0005506">
    <property type="term" value="F:iron ion binding"/>
    <property type="evidence" value="ECO:0007669"/>
    <property type="project" value="InterPro"/>
</dbReference>
<gene>
    <name evidence="7" type="ORF">SAMN05444714_3252</name>
</gene>
<dbReference type="InterPro" id="IPR010980">
    <property type="entry name" value="Cyt_c/b562"/>
</dbReference>
<evidence type="ECO:0000256" key="4">
    <source>
        <dbReference type="ARBA" id="ARBA00022982"/>
    </source>
</evidence>
<dbReference type="Proteomes" id="UP000198926">
    <property type="component" value="Unassembled WGS sequence"/>
</dbReference>
<proteinExistence type="predicted"/>
<dbReference type="Gene3D" id="1.20.120.10">
    <property type="entry name" value="Cytochrome c/b562"/>
    <property type="match status" value="1"/>
</dbReference>
<evidence type="ECO:0000256" key="2">
    <source>
        <dbReference type="ARBA" id="ARBA00022617"/>
    </source>
</evidence>
<evidence type="ECO:0000256" key="6">
    <source>
        <dbReference type="SAM" id="SignalP"/>
    </source>
</evidence>
<keyword evidence="1" id="KW-0813">Transport</keyword>
<name>A0A1I6N3C3_9RHOB</name>
<dbReference type="Pfam" id="PF01322">
    <property type="entry name" value="Cytochrom_C_2"/>
    <property type="match status" value="1"/>
</dbReference>
<evidence type="ECO:0000313" key="8">
    <source>
        <dbReference type="Proteomes" id="UP000198926"/>
    </source>
</evidence>
<keyword evidence="5" id="KW-0408">Iron</keyword>
<keyword evidence="6" id="KW-0732">Signal</keyword>
<dbReference type="STRING" id="1123755.SAMN05444714_3252"/>
<evidence type="ECO:0000313" key="7">
    <source>
        <dbReference type="EMBL" id="SFS22341.1"/>
    </source>
</evidence>
<sequence>MRKRMVTLLALTTVAGAAAFAHSGATGVVKERMDGMLALGGVVKELNPMMRGQTPFDADRVRAGADLMISHAGEQMTRLFPEGSDGMPSAALPAIWEDWEEFTALAEQLELRAEGLKLSADVGLAASQDSGGASMMGGGGMMGTADASPMGADTMGASDMMTVDMFATMPTDVAFATVAQSCAACHQKFRAEEE</sequence>
<dbReference type="EMBL" id="FOZM01000005">
    <property type="protein sequence ID" value="SFS22341.1"/>
    <property type="molecule type" value="Genomic_DNA"/>
</dbReference>
<accession>A0A1I6N3C3</accession>
<feature type="chain" id="PRO_5011630772" evidence="6">
    <location>
        <begin position="22"/>
        <end position="194"/>
    </location>
</feature>
<protein>
    <submittedName>
        <fullName evidence="7">Cytochrome c556</fullName>
    </submittedName>
</protein>
<reference evidence="7 8" key="1">
    <citation type="submission" date="2016-10" db="EMBL/GenBank/DDBJ databases">
        <authorList>
            <person name="de Groot N.N."/>
        </authorList>
    </citation>
    <scope>NUCLEOTIDE SEQUENCE [LARGE SCALE GENOMIC DNA]</scope>
    <source>
        <strain evidence="7 8">DSM 29433</strain>
    </source>
</reference>
<evidence type="ECO:0000256" key="1">
    <source>
        <dbReference type="ARBA" id="ARBA00022448"/>
    </source>
</evidence>
<dbReference type="GO" id="GO:0042597">
    <property type="term" value="C:periplasmic space"/>
    <property type="evidence" value="ECO:0007669"/>
    <property type="project" value="InterPro"/>
</dbReference>
<keyword evidence="2" id="KW-0349">Heme</keyword>
<dbReference type="SUPFAM" id="SSF47175">
    <property type="entry name" value="Cytochromes"/>
    <property type="match status" value="1"/>
</dbReference>